<evidence type="ECO:0000313" key="1">
    <source>
        <dbReference type="EMBL" id="EEY34355.1"/>
    </source>
</evidence>
<keyword evidence="2" id="KW-1185">Reference proteome</keyword>
<protein>
    <submittedName>
        <fullName evidence="1">Uncharacterized protein</fullName>
    </submittedName>
</protein>
<sequence>MVEGDTVTTLNGKKITIKEKMQRKNTLELIGQEGIILKDEIVSGILRLDTKSDLKNAKDIRGLDTLS</sequence>
<comment type="caution">
    <text evidence="1">The sequence shown here is derived from an EMBL/GenBank/DDBJ whole genome shotgun (WGS) entry which is preliminary data.</text>
</comment>
<dbReference type="AlphaFoldDB" id="D0GNH6"/>
<accession>D0GNH6</accession>
<organism evidence="1 2">
    <name type="scientific">Pseudoleptotrichia goodfellowii F0264</name>
    <dbReference type="NCBI Taxonomy" id="596323"/>
    <lineage>
        <taxon>Bacteria</taxon>
        <taxon>Fusobacteriati</taxon>
        <taxon>Fusobacteriota</taxon>
        <taxon>Fusobacteriia</taxon>
        <taxon>Fusobacteriales</taxon>
        <taxon>Leptotrichiaceae</taxon>
        <taxon>Pseudoleptotrichia</taxon>
    </lineage>
</organism>
<dbReference type="EMBL" id="ADAD01000165">
    <property type="protein sequence ID" value="EEY34355.1"/>
    <property type="molecule type" value="Genomic_DNA"/>
</dbReference>
<feature type="non-terminal residue" evidence="1">
    <location>
        <position position="67"/>
    </location>
</feature>
<evidence type="ECO:0000313" key="2">
    <source>
        <dbReference type="Proteomes" id="UP000004226"/>
    </source>
</evidence>
<name>D0GNH6_9FUSO</name>
<reference evidence="1 2" key="1">
    <citation type="submission" date="2009-10" db="EMBL/GenBank/DDBJ databases">
        <authorList>
            <person name="Harkins D.M."/>
            <person name="Madupu R."/>
            <person name="Durkin A.S."/>
            <person name="Torralba M."/>
            <person name="Methe B."/>
            <person name="Sutton G.G."/>
            <person name="Strausberg R.L."/>
            <person name="Nelson K.E."/>
        </authorList>
    </citation>
    <scope>NUCLEOTIDE SEQUENCE [LARGE SCALE GENOMIC DNA]</scope>
    <source>
        <strain evidence="1 2">F0264</strain>
    </source>
</reference>
<dbReference type="Proteomes" id="UP000004226">
    <property type="component" value="Unassembled WGS sequence"/>
</dbReference>
<gene>
    <name evidence="1" type="ORF">HMPREF0554_2148</name>
</gene>
<proteinExistence type="predicted"/>